<dbReference type="EC" id="3.1.21.3" evidence="2"/>
<dbReference type="InterPro" id="IPR007409">
    <property type="entry name" value="Restrct_endonuc_type1_HsdR_N"/>
</dbReference>
<name>A0ABV6CHH2_9RHOB</name>
<evidence type="ECO:0000313" key="2">
    <source>
        <dbReference type="EMBL" id="MFC0200162.1"/>
    </source>
</evidence>
<dbReference type="RefSeq" id="WP_265506004.1">
    <property type="nucleotide sequence ID" value="NZ_JAOTBE010000007.1"/>
</dbReference>
<evidence type="ECO:0000313" key="3">
    <source>
        <dbReference type="Proteomes" id="UP001589795"/>
    </source>
</evidence>
<dbReference type="InterPro" id="IPR055180">
    <property type="entry name" value="HsdR_RecA-like_helicase_dom_2"/>
</dbReference>
<keyword evidence="3" id="KW-1185">Reference proteome</keyword>
<dbReference type="Proteomes" id="UP001589795">
    <property type="component" value="Unassembled WGS sequence"/>
</dbReference>
<dbReference type="PANTHER" id="PTHR42927">
    <property type="entry name" value="HELICASE SUPERFAMILY 1 AND 2 DOMAIN-CONTAINING PROTEIN"/>
    <property type="match status" value="1"/>
</dbReference>
<keyword evidence="2" id="KW-0540">Nuclease</keyword>
<feature type="domain" description="Helicase ATP-binding" evidence="1">
    <location>
        <begin position="275"/>
        <end position="526"/>
    </location>
</feature>
<sequence>MDDARHSEGAFETVIEATLLANGALREPASGYDRDRAIFPESVLSFIRNTQPKEWKALEALHGEKTGAQVLADLTKWMDREGSLATLRHGFKCYGKTLRVAFFKAAHGLNPELEARYAANRVGLTRQLHFSRSSERSLDVVLSVNGIPVVSVELKNPMTGQTVEHALHQYRHDRDPREPIFEFKRRMLVHFAADTDTVFMSTRLAGAATHFLPFNKGNNGGAGNGPDPEGRSYRTAYLWEEVLQRDSLLDLLARFIHLQVEDRRDDQGRRVRKETMIFPRYHQLEAVRSLIDQTLKDGVGNNYLIEHSAGSGKSNTIGWLTHRLASLHDHANSRVFDSVIVITDRVILDKQLQDTIYQLEHKHGVVQKIDEDSRQLAEALESAVPIIITTLQKFPFVSRQLAKIAEERGEADGGVLRMRRCAVIIDEAHSSQGGETATDLKEVLGGQTLREEAARAMVANNEDDMDELYRSMAKRGRQANLSFFAFTATPKHKTLKVFGRDGKPAHRYTMRQAIEEGFILDVLKHYTTYATYFRLLKASEDDPNVERKKAARALARFLKLHPHNIAQKTEVMIEHFHAATRHKIGGRAKGMVVTGSRLEAVRYKQIFDRYVKEKGYAIKSLVAFSGVVTDDKLKDVTYTEEGMNLGVREKELPEVFATQEYQVLLVAEKYQTGFDQPLLHTMYVDRRLAGIQAVQTLSRLNRIHPLKEDTFVLDFVNDRDEIREAFKRYYEGAEVGEDVDPARMYEIKSELDAEGVYGVADLERFSAVYFKPRQRQSPNDHQLMNAAIDPCVARFKELLEEKPDEAELWRGKLMAFCGLYGFVSQIIPYQDTDLERLYVFLRHLASKLPKFSVGPSYQFDDEVRLEYYRLQKISEGSINLSDGQANRLDGPSEVGTGVLHEEAVSLSRLIDVVNDRFGTDFNQADQLFFDQIIEAATLDAALRQAAAVNPGDKFELVFKNLLEALFVERMDQNEEIFARFMNDKSFQKVVTGWLSSEAYRKLNSSEKAQNIRKLDASLRIPT</sequence>
<protein>
    <submittedName>
        <fullName evidence="2">Type I restriction endonuclease subunit R</fullName>
        <ecNumber evidence="2">3.1.21.3</ecNumber>
    </submittedName>
</protein>
<keyword evidence="2" id="KW-0378">Hydrolase</keyword>
<dbReference type="Gene3D" id="3.90.1570.50">
    <property type="match status" value="1"/>
</dbReference>
<reference evidence="2 3" key="1">
    <citation type="submission" date="2024-09" db="EMBL/GenBank/DDBJ databases">
        <authorList>
            <person name="Sun Q."/>
            <person name="Mori K."/>
        </authorList>
    </citation>
    <scope>NUCLEOTIDE SEQUENCE [LARGE SCALE GENOMIC DNA]</scope>
    <source>
        <strain evidence="2 3">CCM 7904</strain>
    </source>
</reference>
<dbReference type="Pfam" id="PF18766">
    <property type="entry name" value="SWI2_SNF2"/>
    <property type="match status" value="1"/>
</dbReference>
<dbReference type="GO" id="GO:0009035">
    <property type="term" value="F:type I site-specific deoxyribonuclease activity"/>
    <property type="evidence" value="ECO:0007669"/>
    <property type="project" value="UniProtKB-EC"/>
</dbReference>
<dbReference type="Pfam" id="PF04313">
    <property type="entry name" value="HSDR_N"/>
    <property type="match status" value="1"/>
</dbReference>
<keyword evidence="2" id="KW-0255">Endonuclease</keyword>
<dbReference type="Pfam" id="PF22679">
    <property type="entry name" value="T1R_D3-like"/>
    <property type="match status" value="1"/>
</dbReference>
<evidence type="ECO:0000259" key="1">
    <source>
        <dbReference type="SMART" id="SM00487"/>
    </source>
</evidence>
<dbReference type="SMART" id="SM00487">
    <property type="entry name" value="DEXDc"/>
    <property type="match status" value="1"/>
</dbReference>
<comment type="caution">
    <text evidence="2">The sequence shown here is derived from an EMBL/GenBank/DDBJ whole genome shotgun (WGS) entry which is preliminary data.</text>
</comment>
<dbReference type="InterPro" id="IPR014001">
    <property type="entry name" value="Helicase_ATP-bd"/>
</dbReference>
<dbReference type="InterPro" id="IPR027417">
    <property type="entry name" value="P-loop_NTPase"/>
</dbReference>
<dbReference type="InterPro" id="IPR040980">
    <property type="entry name" value="SWI2_SNF2"/>
</dbReference>
<proteinExistence type="predicted"/>
<organism evidence="2 3">
    <name type="scientific">Paracoccus rhizosphaerae</name>
    <dbReference type="NCBI Taxonomy" id="1133347"/>
    <lineage>
        <taxon>Bacteria</taxon>
        <taxon>Pseudomonadati</taxon>
        <taxon>Pseudomonadota</taxon>
        <taxon>Alphaproteobacteria</taxon>
        <taxon>Rhodobacterales</taxon>
        <taxon>Paracoccaceae</taxon>
        <taxon>Paracoccus</taxon>
    </lineage>
</organism>
<dbReference type="PANTHER" id="PTHR42927:SF1">
    <property type="entry name" value="HELICASE SUPERFAMILY 1 AND 2 DOMAIN-CONTAINING PROTEIN"/>
    <property type="match status" value="1"/>
</dbReference>
<dbReference type="EMBL" id="JBHLWQ010000064">
    <property type="protein sequence ID" value="MFC0200162.1"/>
    <property type="molecule type" value="Genomic_DNA"/>
</dbReference>
<gene>
    <name evidence="2" type="ORF">ACFFIZ_07455</name>
</gene>
<accession>A0ABV6CHH2</accession>
<dbReference type="Gene3D" id="3.40.50.300">
    <property type="entry name" value="P-loop containing nucleotide triphosphate hydrolases"/>
    <property type="match status" value="2"/>
</dbReference>
<dbReference type="SUPFAM" id="SSF52540">
    <property type="entry name" value="P-loop containing nucleoside triphosphate hydrolases"/>
    <property type="match status" value="1"/>
</dbReference>